<organism evidence="2 3">
    <name type="scientific">Thermoflexibacter ruber</name>
    <dbReference type="NCBI Taxonomy" id="1003"/>
    <lineage>
        <taxon>Bacteria</taxon>
        <taxon>Pseudomonadati</taxon>
        <taxon>Bacteroidota</taxon>
        <taxon>Cytophagia</taxon>
        <taxon>Cytophagales</taxon>
        <taxon>Thermoflexibacteraceae</taxon>
        <taxon>Thermoflexibacter</taxon>
    </lineage>
</organism>
<evidence type="ECO:0000313" key="3">
    <source>
        <dbReference type="Proteomes" id="UP000199513"/>
    </source>
</evidence>
<keyword evidence="1" id="KW-0472">Membrane</keyword>
<evidence type="ECO:0000256" key="1">
    <source>
        <dbReference type="SAM" id="Phobius"/>
    </source>
</evidence>
<dbReference type="AlphaFoldDB" id="A0A1I2JAV6"/>
<protein>
    <submittedName>
        <fullName evidence="2">Uncharacterized protein</fullName>
    </submittedName>
</protein>
<feature type="transmembrane region" description="Helical" evidence="1">
    <location>
        <begin position="9"/>
        <end position="28"/>
    </location>
</feature>
<dbReference type="EMBL" id="FONY01000046">
    <property type="protein sequence ID" value="SFF51935.1"/>
    <property type="molecule type" value="Genomic_DNA"/>
</dbReference>
<dbReference type="STRING" id="1003.SAMN04488541_104629"/>
<proteinExistence type="predicted"/>
<reference evidence="2 3" key="1">
    <citation type="submission" date="2016-10" db="EMBL/GenBank/DDBJ databases">
        <authorList>
            <person name="de Groot N.N."/>
        </authorList>
    </citation>
    <scope>NUCLEOTIDE SEQUENCE [LARGE SCALE GENOMIC DNA]</scope>
    <source>
        <strain>GEY</strain>
        <strain evidence="3">DSM 9560</strain>
    </source>
</reference>
<accession>A0A1I2JAV6</accession>
<keyword evidence="1" id="KW-1133">Transmembrane helix</keyword>
<gene>
    <name evidence="2" type="ORF">SAMN04488541_104629</name>
</gene>
<keyword evidence="3" id="KW-1185">Reference proteome</keyword>
<keyword evidence="1" id="KW-0812">Transmembrane</keyword>
<name>A0A1I2JAV6_9BACT</name>
<dbReference type="Proteomes" id="UP000199513">
    <property type="component" value="Unassembled WGS sequence"/>
</dbReference>
<evidence type="ECO:0000313" key="2">
    <source>
        <dbReference type="EMBL" id="SFF51935.1"/>
    </source>
</evidence>
<sequence length="131" mass="15413">MKKLSRQDIYALFTLGSILLIAIFFIIVEPGYNHTGEQHYTVGWTIETKYFNKSTKVFYKYYVNGVKYEHYASSWCNPQVPNGRYYVKFYVADPSGAEINFKESIPLSIQDKDIPSEGWKRKPPSYERICW</sequence>